<evidence type="ECO:0000313" key="4">
    <source>
        <dbReference type="EMBL" id="SHK76461.1"/>
    </source>
</evidence>
<dbReference type="Pfam" id="PF05593">
    <property type="entry name" value="RHS_repeat"/>
    <property type="match status" value="2"/>
</dbReference>
<gene>
    <name evidence="4" type="ORF">SAMN05421803_1321</name>
</gene>
<dbReference type="Pfam" id="PF25023">
    <property type="entry name" value="TEN_YD-shell"/>
    <property type="match status" value="1"/>
</dbReference>
<dbReference type="InterPro" id="IPR003587">
    <property type="entry name" value="Hint_dom_N"/>
</dbReference>
<feature type="compositionally biased region" description="Acidic residues" evidence="2">
    <location>
        <begin position="130"/>
        <end position="155"/>
    </location>
</feature>
<dbReference type="InterPro" id="IPR006530">
    <property type="entry name" value="YD"/>
</dbReference>
<reference evidence="4 5" key="1">
    <citation type="submission" date="2016-11" db="EMBL/GenBank/DDBJ databases">
        <authorList>
            <person name="Jaros S."/>
            <person name="Januszkiewicz K."/>
            <person name="Wedrychowicz H."/>
        </authorList>
    </citation>
    <scope>NUCLEOTIDE SEQUENCE [LARGE SCALE GENOMIC DNA]</scope>
    <source>
        <strain evidence="4 5">CGMCC 4.5723</strain>
    </source>
</reference>
<evidence type="ECO:0000256" key="1">
    <source>
        <dbReference type="ARBA" id="ARBA00022737"/>
    </source>
</evidence>
<feature type="non-terminal residue" evidence="4">
    <location>
        <position position="2231"/>
    </location>
</feature>
<proteinExistence type="predicted"/>
<accession>A0A1M6V502</accession>
<dbReference type="EMBL" id="FQZK01000032">
    <property type="protein sequence ID" value="SHK76461.1"/>
    <property type="molecule type" value="Genomic_DNA"/>
</dbReference>
<feature type="domain" description="Hint" evidence="3">
    <location>
        <begin position="2096"/>
        <end position="2226"/>
    </location>
</feature>
<name>A0A1M6V502_9ACTN</name>
<dbReference type="Proteomes" id="UP000184452">
    <property type="component" value="Unassembled WGS sequence"/>
</dbReference>
<feature type="region of interest" description="Disordered" evidence="2">
    <location>
        <begin position="130"/>
        <end position="211"/>
    </location>
</feature>
<dbReference type="NCBIfam" id="TIGR03696">
    <property type="entry name" value="Rhs_assc_core"/>
    <property type="match status" value="1"/>
</dbReference>
<dbReference type="PANTHER" id="PTHR32305">
    <property type="match status" value="1"/>
</dbReference>
<dbReference type="Gene3D" id="2.180.10.10">
    <property type="entry name" value="RHS repeat-associated core"/>
    <property type="match status" value="2"/>
</dbReference>
<feature type="compositionally biased region" description="Basic and acidic residues" evidence="2">
    <location>
        <begin position="186"/>
        <end position="195"/>
    </location>
</feature>
<dbReference type="InterPro" id="IPR022385">
    <property type="entry name" value="Rhs_assc_core"/>
</dbReference>
<dbReference type="OrthoDB" id="291011at2"/>
<feature type="region of interest" description="Disordered" evidence="2">
    <location>
        <begin position="1690"/>
        <end position="1719"/>
    </location>
</feature>
<evidence type="ECO:0000313" key="5">
    <source>
        <dbReference type="Proteomes" id="UP000184452"/>
    </source>
</evidence>
<dbReference type="NCBIfam" id="TIGR01643">
    <property type="entry name" value="YD_repeat_2x"/>
    <property type="match status" value="4"/>
</dbReference>
<dbReference type="SUPFAM" id="SSF51294">
    <property type="entry name" value="Hedgehog/intein (Hint) domain"/>
    <property type="match status" value="1"/>
</dbReference>
<dbReference type="InterPro" id="IPR056823">
    <property type="entry name" value="TEN-like_YD-shell"/>
</dbReference>
<dbReference type="Gene3D" id="2.170.16.10">
    <property type="entry name" value="Hedgehog/Intein (Hint) domain"/>
    <property type="match status" value="1"/>
</dbReference>
<keyword evidence="1" id="KW-0677">Repeat</keyword>
<sequence length="2231" mass="241836">MTPHGDSPARPGRIRKGLTYTTALVVVAGLLNALPASAVAYNPRPEVEGVASVEGSDLVSEAIAQDDAVAEAAITKPEKVDWPEGASVDVDLAGDRARTFAVQEDSPVTVTALTGEEFTDWEVPEHWEEFAPEPEAEPEEEAEPEPTAPDTEDGEGDRTEPDTDSPVWGEDGDGDAEPSPSAESSPTREENRREPTGPGESEPVLDPTLDPEPVEAVQVEVLDREVAQDAGVNGLLVHVTRTDDSASLAPVRMDVDYSDFAAAFGGDYASRLHVVELDPCVLDDSCTTADTVVFDSPELLDNDLGDQNLSAVVTAAPAQGALFALAAAPAGGNGDYGATQLSASSTWNVNAQAGDFSWSYGLNVPPAPSQLAPSLGLSYSSGGVDGRITTSNNQTSWIGDGFAYAPGSIERRYAACSDSGHDTGDLCWNTDNVTLSMSGHSGALIKHSDGSYRLSNDDGTKVERLTGATNGAHQGEYWKVTTPDGTQYFFGRNRLPGWAGGDPETRSAQTMPVYSPESGQPCYDSTFADSWCQQAYKWNLDYVVDVHGNVMTYYYNAETNHYGRNLTGTATPYMRAANIARIEYGLRSGDVYATAPARVVFSSSERCLPTSSFDCAADERTSGDAEHWPDVPLDLDCKTGTSCTGRHTPTFWSTKKLDAVTTQIRQGGEYTKVDTWAFDHSFPEAGDGTGPTLWLDSIEHTGHVGGTETLPKVTFAGTQMPNRVDSPSDDIAPMLRWRITSIYSETGGQLDVTYSDPECEPGQTPQPHNNTKRCYPVKWTPEGGVELTDWFHKYVVTQINELDLVSDQPAMTTTYDYVGAPAWRYTEADGMVKDKYRTWGDWRGYDRVIVRTGRGEDPVTEAEYLYFQGMDGDKLPNGTRSASVTDSRGVTHADHKELNGTLREVIVRDGVDGEVVSREISTPWLRKTAEVTHSWGSQSAHMIRTEQAITFSRKSDGTWFQTRVDNTINDQGLTTRVRNHGDVDVAGDEKCVNTTYVSNTDKWILNLVSRTETLGVDCTATPQRPADVITDERVSYDGGAHGATPTRGLPTRTEKLDSYEGGAPVYQTVSQAAFDTRGNTVSQTDADGGVTTTDYTFTAAGLPSGSTETNSLGHTTTTLVDPARGVPLAETDANGRTMNMGYDPLGRLTSVWLPDRRRDVDTPTAKFEYHIRQDAPTSIVTHTLNAQGGYTTGYEIFDAFLRPRQTQSPSVNGGRLVTDTFHDSIGQVIKSRAAYYNEADPSDTLLVVANDAHIPRQSETVYDGVGRATDVLFVAFGEERWRTVTEEHSDLIKVTPAEGGVPTTSLHDAHGRLVEARTHHGATPTGAYDAITYTYDHADRLETVTDPEGNTWTNTYDLRGRLVETDDPLAGTTTMTYNRLDQLATKTDARGETLAYVYDSVGRQTELRDDNTEGALRASWVYDTLAKGHPTSSTRYVDGNAYTNRVVTYDTFYRPLTTEVLIPSAEAGLAGRYRFSTQYNLDGSIRGTTMPAAGGLGQETVAYSYNDLGLPTHMAGFSDYVTATNYNQLGELRQYTLDMDVSGTHATYATRYYDQATGRLQNSTLIPELGVSGSLVNRHYAYDDAGNVLNLRNEPTADHLQPDVQCFDYDHMRRMTDVWTPDATGENACQTAPSEDGLGGASPYWHSYTYDTLGNRTTETRHDAVGDTVRNYSHGDTAGLRPQALTQVEESGPAGTGLESYGYDASGNMTQRTTASRDQELEWDAEGKLESVTEEDGSVTSYVYDADGGRLIRHAPDASTLYLSGMELRLDKTSLLKEATRFYGFAGEGVAVRNNDGTLSWISSDTHGTGQVAVNARTGEETHRYMTVFGEDRMAQGDWPSDRGFVGGTIDESTGLTQVGARAYDPSLGRFISVDPVMDVTDHQQMHGYIYANNNPATYNDSSGLKWELHVDIAPGKTHVYTGAKRNGKRYWLNQNTGTAYRYTGGRVVTQQWYTPTVRPPNPRHEAYRAEYHAMQEKIEAEKKLVKAATALAELVADELGITAGLECFTTGDLGACGETAFNIATMFVGGLAGKIAIKYGLRWGKAAELGRKIADLGGELIKGVQGLVSANKKLDNITIPDAPVLRRPSGGGEGCNSFVPGTHVVMADGSTKPIEEVETGDEVLATDPETGEQSARTVVATIVGSGAKMLVEITIDPTTERDAPEDETVSAGVVEVDAEDAGIPGPVAAGDVVIATDEHPFWVPDLKAWVDAIDLAPGMWLQTSAGTWVQ</sequence>
<dbReference type="RefSeq" id="WP_073384016.1">
    <property type="nucleotide sequence ID" value="NZ_FQZK01000032.1"/>
</dbReference>
<dbReference type="STRING" id="758803.SAMN05421803_1321"/>
<evidence type="ECO:0000259" key="3">
    <source>
        <dbReference type="SMART" id="SM00306"/>
    </source>
</evidence>
<dbReference type="InterPro" id="IPR050708">
    <property type="entry name" value="T6SS_VgrG/RHS"/>
</dbReference>
<protein>
    <submittedName>
        <fullName evidence="4">RHS repeat-associated core domain-containing protein</fullName>
    </submittedName>
</protein>
<evidence type="ECO:0000256" key="2">
    <source>
        <dbReference type="SAM" id="MobiDB-lite"/>
    </source>
</evidence>
<dbReference type="SMART" id="SM00306">
    <property type="entry name" value="HintN"/>
    <property type="match status" value="1"/>
</dbReference>
<organism evidence="4 5">
    <name type="scientific">Nocardiopsis flavescens</name>
    <dbReference type="NCBI Taxonomy" id="758803"/>
    <lineage>
        <taxon>Bacteria</taxon>
        <taxon>Bacillati</taxon>
        <taxon>Actinomycetota</taxon>
        <taxon>Actinomycetes</taxon>
        <taxon>Streptosporangiales</taxon>
        <taxon>Nocardiopsidaceae</taxon>
        <taxon>Nocardiopsis</taxon>
    </lineage>
</organism>
<dbReference type="InterPro" id="IPR031325">
    <property type="entry name" value="RHS_repeat"/>
</dbReference>
<dbReference type="InterPro" id="IPR036844">
    <property type="entry name" value="Hint_dom_sf"/>
</dbReference>
<dbReference type="PANTHER" id="PTHR32305:SF17">
    <property type="entry name" value="TRNA NUCLEASE WAPA"/>
    <property type="match status" value="1"/>
</dbReference>
<keyword evidence="5" id="KW-1185">Reference proteome</keyword>